<feature type="binding site" evidence="2">
    <location>
        <position position="186"/>
    </location>
    <ligand>
        <name>Zn(2+)</name>
        <dbReference type="ChEBI" id="CHEBI:29105"/>
        <label>1</label>
        <note>catalytic</note>
    </ligand>
</feature>
<feature type="binding site" evidence="2">
    <location>
        <position position="104"/>
    </location>
    <ligand>
        <name>Zn(2+)</name>
        <dbReference type="ChEBI" id="CHEBI:29105"/>
        <label>2</label>
    </ligand>
</feature>
<keyword evidence="4" id="KW-1185">Reference proteome</keyword>
<feature type="binding site" evidence="2">
    <location>
        <position position="214"/>
    </location>
    <ligand>
        <name>Zn(2+)</name>
        <dbReference type="ChEBI" id="CHEBI:29105"/>
        <label>1</label>
        <note>catalytic</note>
    </ligand>
</feature>
<dbReference type="PANTHER" id="PTHR30304">
    <property type="entry name" value="D-TAGATOSE-1,6-BISPHOSPHATE ALDOLASE"/>
    <property type="match status" value="1"/>
</dbReference>
<dbReference type="Proteomes" id="UP000245959">
    <property type="component" value="Unassembled WGS sequence"/>
</dbReference>
<organism evidence="3 4">
    <name type="scientific">Victivallis vadensis</name>
    <dbReference type="NCBI Taxonomy" id="172901"/>
    <lineage>
        <taxon>Bacteria</taxon>
        <taxon>Pseudomonadati</taxon>
        <taxon>Lentisphaerota</taxon>
        <taxon>Lentisphaeria</taxon>
        <taxon>Victivallales</taxon>
        <taxon>Victivallaceae</taxon>
        <taxon>Victivallis</taxon>
    </lineage>
</organism>
<dbReference type="PIRSF" id="PIRSF001359">
    <property type="entry name" value="F_bP_aldolase_II"/>
    <property type="match status" value="1"/>
</dbReference>
<dbReference type="GO" id="GO:0005975">
    <property type="term" value="P:carbohydrate metabolic process"/>
    <property type="evidence" value="ECO:0007669"/>
    <property type="project" value="InterPro"/>
</dbReference>
<reference evidence="3 4" key="1">
    <citation type="submission" date="2018-04" db="EMBL/GenBank/DDBJ databases">
        <title>Genomic Encyclopedia of Type Strains, Phase IV (KMG-IV): sequencing the most valuable type-strain genomes for metagenomic binning, comparative biology and taxonomic classification.</title>
        <authorList>
            <person name="Goeker M."/>
        </authorList>
    </citation>
    <scope>NUCLEOTIDE SEQUENCE [LARGE SCALE GENOMIC DNA]</scope>
    <source>
        <strain evidence="3 4">DSM 14823</strain>
    </source>
</reference>
<sequence length="290" mass="30716">MSLVSLKEVLQDARRACYAVPMFDVSNAAMIRAAVEVAEEENSPVILAAIEPDLVGSMIEYWSAAARLAAFRSRVPVAIMLDHAATTGLCVRCADAGFSGVMLDASSRPFDENIAAVREVAGLMHRRGVSVEAELGHVGDAQAVGGEGELTGNAGAHNVYTDPASVAEFVERSGCDALAVSIGTAHGVYVTAPRLEIGLLREIDAVSPVPLVLHGGSGTPEDQLRNAIANGIAKINICSEVMHAWHKTMLDELAAAPNLSYWDVTACVKPEAAIREVMRAKIRLFGSNRK</sequence>
<evidence type="ECO:0000256" key="1">
    <source>
        <dbReference type="PIRSR" id="PIRSR001359-1"/>
    </source>
</evidence>
<dbReference type="RefSeq" id="WP_116883021.1">
    <property type="nucleotide sequence ID" value="NZ_CABMMC010000003.1"/>
</dbReference>
<comment type="caution">
    <text evidence="3">The sequence shown here is derived from an EMBL/GenBank/DDBJ whole genome shotgun (WGS) entry which is preliminary data.</text>
</comment>
<dbReference type="Gene3D" id="3.20.20.70">
    <property type="entry name" value="Aldolase class I"/>
    <property type="match status" value="1"/>
</dbReference>
<gene>
    <name evidence="3" type="ORF">C8D82_10524</name>
</gene>
<dbReference type="InterPro" id="IPR050246">
    <property type="entry name" value="Class_II_FBP_aldolase"/>
</dbReference>
<dbReference type="GO" id="GO:0008270">
    <property type="term" value="F:zinc ion binding"/>
    <property type="evidence" value="ECO:0007669"/>
    <property type="project" value="InterPro"/>
</dbReference>
<dbReference type="GeneID" id="78294345"/>
<accession>A0A2U1B7N6</accession>
<dbReference type="NCBIfam" id="TIGR00167">
    <property type="entry name" value="cbbA"/>
    <property type="match status" value="1"/>
</dbReference>
<feature type="binding site" evidence="2">
    <location>
        <position position="83"/>
    </location>
    <ligand>
        <name>Zn(2+)</name>
        <dbReference type="ChEBI" id="CHEBI:29105"/>
        <label>1</label>
        <note>catalytic</note>
    </ligand>
</feature>
<keyword evidence="2" id="KW-0479">Metal-binding</keyword>
<feature type="binding site" evidence="2">
    <location>
        <position position="134"/>
    </location>
    <ligand>
        <name>Zn(2+)</name>
        <dbReference type="ChEBI" id="CHEBI:29105"/>
        <label>2</label>
    </ligand>
</feature>
<evidence type="ECO:0000256" key="2">
    <source>
        <dbReference type="PIRSR" id="PIRSR001359-3"/>
    </source>
</evidence>
<feature type="active site" description="Proton donor" evidence="1">
    <location>
        <position position="82"/>
    </location>
</feature>
<dbReference type="EMBL" id="QEKH01000005">
    <property type="protein sequence ID" value="PVY44695.1"/>
    <property type="molecule type" value="Genomic_DNA"/>
</dbReference>
<evidence type="ECO:0000313" key="3">
    <source>
        <dbReference type="EMBL" id="PVY44695.1"/>
    </source>
</evidence>
<proteinExistence type="predicted"/>
<comment type="cofactor">
    <cofactor evidence="2">
        <name>Zn(2+)</name>
        <dbReference type="ChEBI" id="CHEBI:29105"/>
    </cofactor>
    <text evidence="2">Binds 2 Zn(2+) ions per subunit. One is catalytic and the other provides a structural contribution.</text>
</comment>
<evidence type="ECO:0000313" key="4">
    <source>
        <dbReference type="Proteomes" id="UP000245959"/>
    </source>
</evidence>
<dbReference type="GO" id="GO:0016832">
    <property type="term" value="F:aldehyde-lyase activity"/>
    <property type="evidence" value="ECO:0007669"/>
    <property type="project" value="InterPro"/>
</dbReference>
<name>A0A2U1B7N6_9BACT</name>
<dbReference type="CDD" id="cd00947">
    <property type="entry name" value="TBP_aldolase_IIB"/>
    <property type="match status" value="1"/>
</dbReference>
<dbReference type="PANTHER" id="PTHR30304:SF0">
    <property type="entry name" value="D-TAGATOSE-1,6-BISPHOSPHATE ALDOLASE SUBUNIT GATY-RELATED"/>
    <property type="match status" value="1"/>
</dbReference>
<dbReference type="SUPFAM" id="SSF51569">
    <property type="entry name" value="Aldolase"/>
    <property type="match status" value="1"/>
</dbReference>
<dbReference type="InterPro" id="IPR000771">
    <property type="entry name" value="FBA_II"/>
</dbReference>
<dbReference type="InterPro" id="IPR013785">
    <property type="entry name" value="Aldolase_TIM"/>
</dbReference>
<keyword evidence="2" id="KW-0862">Zinc</keyword>
<dbReference type="AlphaFoldDB" id="A0A2U1B7N6"/>
<dbReference type="OrthoDB" id="9803995at2"/>
<dbReference type="Pfam" id="PF01116">
    <property type="entry name" value="F_bP_aldolase"/>
    <property type="match status" value="1"/>
</dbReference>
<protein>
    <submittedName>
        <fullName evidence="3">Fructose-bisphosphate aldolase class II</fullName>
    </submittedName>
</protein>